<dbReference type="EMBL" id="JFKF01000043">
    <property type="protein sequence ID" value="KDO03282.1"/>
    <property type="molecule type" value="Genomic_DNA"/>
</dbReference>
<accession>A0A8E0WN23</accession>
<reference evidence="1 2" key="1">
    <citation type="submission" date="2014-02" db="EMBL/GenBank/DDBJ databases">
        <title>Draft genome sequence of Rickettsia buchneri sp. nov. ISO7T.</title>
        <authorList>
            <person name="Felsheim R.F."/>
            <person name="Kurtti T.J."/>
            <person name="Munderloh U.G."/>
        </authorList>
    </citation>
    <scope>NUCLEOTIDE SEQUENCE [LARGE SCALE GENOMIC DNA]</scope>
    <source>
        <strain evidence="1 2">ISO7</strain>
    </source>
</reference>
<protein>
    <submittedName>
        <fullName evidence="1">Uncharacterized protein</fullName>
    </submittedName>
</protein>
<dbReference type="AlphaFoldDB" id="A0A8E0WN23"/>
<comment type="caution">
    <text evidence="1">The sequence shown here is derived from an EMBL/GenBank/DDBJ whole genome shotgun (WGS) entry which is preliminary data.</text>
</comment>
<name>A0A8E0WN23_9RICK</name>
<keyword evidence="2" id="KW-1185">Reference proteome</keyword>
<gene>
    <name evidence="1" type="ORF">REISMN_02500</name>
</gene>
<evidence type="ECO:0000313" key="2">
    <source>
        <dbReference type="Proteomes" id="UP000027161"/>
    </source>
</evidence>
<evidence type="ECO:0000313" key="1">
    <source>
        <dbReference type="EMBL" id="KDO03282.1"/>
    </source>
</evidence>
<proteinExistence type="predicted"/>
<sequence length="67" mass="7992">MKKLEQHFKKQRNDIDTQVKKYKKDLDVIGIRYDHKSAHVEVPNHATGGFEYFKWDWKTSTTGVIQK</sequence>
<organism evidence="1 2">
    <name type="scientific">Rickettsia tamurae subsp. buchneri</name>
    <dbReference type="NCBI Taxonomy" id="1462938"/>
    <lineage>
        <taxon>Bacteria</taxon>
        <taxon>Pseudomonadati</taxon>
        <taxon>Pseudomonadota</taxon>
        <taxon>Alphaproteobacteria</taxon>
        <taxon>Rickettsiales</taxon>
        <taxon>Rickettsiaceae</taxon>
        <taxon>Rickettsieae</taxon>
        <taxon>Rickettsia</taxon>
        <taxon>spotted fever group</taxon>
    </lineage>
</organism>
<dbReference type="Proteomes" id="UP000027161">
    <property type="component" value="Unassembled WGS sequence"/>
</dbReference>